<dbReference type="GO" id="GO:0004672">
    <property type="term" value="F:protein kinase activity"/>
    <property type="evidence" value="ECO:0007669"/>
    <property type="project" value="InterPro"/>
</dbReference>
<dbReference type="Pfam" id="PF07714">
    <property type="entry name" value="PK_Tyr_Ser-Thr"/>
    <property type="match status" value="1"/>
</dbReference>
<dbReference type="PANTHER" id="PTHR46146:SF18">
    <property type="entry name" value="PROTEIN KINASE DOMAIN-CONTAINING PROTEIN"/>
    <property type="match status" value="1"/>
</dbReference>
<proteinExistence type="predicted"/>
<sequence length="148" mass="16262">MARVSDFGPSLIGPEYEILCIDPEFNRILNAKSDVYSFGVVLLELLTGKAAIFEDIDSRRGLIDIASFAVPKILSNELFMVLDPRVGPPEQTGNEAEAVDLVAKTAVCCMNLEGKNRPTMSDIAANLKQSFSLCDGWLLRIIDIEARK</sequence>
<protein>
    <recommendedName>
        <fullName evidence="1">Protein kinase domain-containing protein</fullName>
    </recommendedName>
</protein>
<dbReference type="InterPro" id="IPR011009">
    <property type="entry name" value="Kinase-like_dom_sf"/>
</dbReference>
<dbReference type="eggNOG" id="KOG1187">
    <property type="taxonomic scope" value="Eukaryota"/>
</dbReference>
<dbReference type="InterPro" id="IPR000719">
    <property type="entry name" value="Prot_kinase_dom"/>
</dbReference>
<dbReference type="PANTHER" id="PTHR46146">
    <property type="entry name" value="SERINE/THREONINE-PROTEIN KINASE-LIKE PROTEIN CCR4"/>
    <property type="match status" value="1"/>
</dbReference>
<dbReference type="InParanoid" id="B9T567"/>
<gene>
    <name evidence="2" type="ORF">RCOM_0179370</name>
</gene>
<evidence type="ECO:0000259" key="1">
    <source>
        <dbReference type="PROSITE" id="PS50011"/>
    </source>
</evidence>
<organism evidence="2 3">
    <name type="scientific">Ricinus communis</name>
    <name type="common">Castor bean</name>
    <dbReference type="NCBI Taxonomy" id="3988"/>
    <lineage>
        <taxon>Eukaryota</taxon>
        <taxon>Viridiplantae</taxon>
        <taxon>Streptophyta</taxon>
        <taxon>Embryophyta</taxon>
        <taxon>Tracheophyta</taxon>
        <taxon>Spermatophyta</taxon>
        <taxon>Magnoliopsida</taxon>
        <taxon>eudicotyledons</taxon>
        <taxon>Gunneridae</taxon>
        <taxon>Pentapetalae</taxon>
        <taxon>rosids</taxon>
        <taxon>fabids</taxon>
        <taxon>Malpighiales</taxon>
        <taxon>Euphorbiaceae</taxon>
        <taxon>Acalyphoideae</taxon>
        <taxon>Acalypheae</taxon>
        <taxon>Ricinus</taxon>
    </lineage>
</organism>
<keyword evidence="3" id="KW-1185">Reference proteome</keyword>
<feature type="domain" description="Protein kinase" evidence="1">
    <location>
        <begin position="1"/>
        <end position="138"/>
    </location>
</feature>
<dbReference type="STRING" id="3988.B9T567"/>
<dbReference type="AlphaFoldDB" id="B9T567"/>
<dbReference type="EMBL" id="EQ974511">
    <property type="protein sequence ID" value="EEF29004.1"/>
    <property type="molecule type" value="Genomic_DNA"/>
</dbReference>
<name>B9T567_RICCO</name>
<dbReference type="Gene3D" id="1.10.510.10">
    <property type="entry name" value="Transferase(Phosphotransferase) domain 1"/>
    <property type="match status" value="1"/>
</dbReference>
<dbReference type="PROSITE" id="PS50011">
    <property type="entry name" value="PROTEIN_KINASE_DOM"/>
    <property type="match status" value="1"/>
</dbReference>
<accession>B9T567</accession>
<dbReference type="InterPro" id="IPR001245">
    <property type="entry name" value="Ser-Thr/Tyr_kinase_cat_dom"/>
</dbReference>
<dbReference type="GO" id="GO:0005524">
    <property type="term" value="F:ATP binding"/>
    <property type="evidence" value="ECO:0007669"/>
    <property type="project" value="InterPro"/>
</dbReference>
<evidence type="ECO:0000313" key="2">
    <source>
        <dbReference type="EMBL" id="EEF29004.1"/>
    </source>
</evidence>
<dbReference type="SUPFAM" id="SSF56112">
    <property type="entry name" value="Protein kinase-like (PK-like)"/>
    <property type="match status" value="1"/>
</dbReference>
<reference evidence="3" key="1">
    <citation type="journal article" date="2010" name="Nat. Biotechnol.">
        <title>Draft genome sequence of the oilseed species Ricinus communis.</title>
        <authorList>
            <person name="Chan A.P."/>
            <person name="Crabtree J."/>
            <person name="Zhao Q."/>
            <person name="Lorenzi H."/>
            <person name="Orvis J."/>
            <person name="Puiu D."/>
            <person name="Melake-Berhan A."/>
            <person name="Jones K.M."/>
            <person name="Redman J."/>
            <person name="Chen G."/>
            <person name="Cahoon E.B."/>
            <person name="Gedil M."/>
            <person name="Stanke M."/>
            <person name="Haas B.J."/>
            <person name="Wortman J.R."/>
            <person name="Fraser-Liggett C.M."/>
            <person name="Ravel J."/>
            <person name="Rabinowicz P.D."/>
        </authorList>
    </citation>
    <scope>NUCLEOTIDE SEQUENCE [LARGE SCALE GENOMIC DNA]</scope>
    <source>
        <strain evidence="3">cv. Hale</strain>
    </source>
</reference>
<evidence type="ECO:0000313" key="3">
    <source>
        <dbReference type="Proteomes" id="UP000008311"/>
    </source>
</evidence>
<dbReference type="Proteomes" id="UP000008311">
    <property type="component" value="Unassembled WGS sequence"/>
</dbReference>